<gene>
    <name evidence="1" type="ORF">NCTC8554_01245</name>
</gene>
<evidence type="ECO:0000313" key="1">
    <source>
        <dbReference type="EMBL" id="SUA19541.1"/>
    </source>
</evidence>
<accession>A0A378VRV3</accession>
<dbReference type="EMBL" id="UGRP01000001">
    <property type="protein sequence ID" value="SUA19541.1"/>
    <property type="molecule type" value="Genomic_DNA"/>
</dbReference>
<dbReference type="AlphaFoldDB" id="A0A378VRV3"/>
<evidence type="ECO:0000313" key="2">
    <source>
        <dbReference type="Proteomes" id="UP000254176"/>
    </source>
</evidence>
<proteinExistence type="predicted"/>
<reference evidence="1 2" key="1">
    <citation type="submission" date="2018-06" db="EMBL/GenBank/DDBJ databases">
        <authorList>
            <consortium name="Pathogen Informatics"/>
            <person name="Doyle S."/>
        </authorList>
    </citation>
    <scope>NUCLEOTIDE SEQUENCE [LARGE SCALE GENOMIC DNA]</scope>
    <source>
        <strain evidence="1 2">NCTC8554</strain>
    </source>
</reference>
<sequence length="55" mass="6655">MKLVISLHPQKRNGMHRLEQATNILLKEDQPGGYHMKREMEFVSEQFMNLQQEKW</sequence>
<protein>
    <submittedName>
        <fullName evidence="1">Uncharacterized protein</fullName>
    </submittedName>
</protein>
<name>A0A378VRV3_NEIME</name>
<organism evidence="1 2">
    <name type="scientific">Neisseria meningitidis</name>
    <dbReference type="NCBI Taxonomy" id="487"/>
    <lineage>
        <taxon>Bacteria</taxon>
        <taxon>Pseudomonadati</taxon>
        <taxon>Pseudomonadota</taxon>
        <taxon>Betaproteobacteria</taxon>
        <taxon>Neisseriales</taxon>
        <taxon>Neisseriaceae</taxon>
        <taxon>Neisseria</taxon>
    </lineage>
</organism>
<dbReference type="Proteomes" id="UP000254176">
    <property type="component" value="Unassembled WGS sequence"/>
</dbReference>